<feature type="domain" description="Tc1-like transposase DDE" evidence="1">
    <location>
        <begin position="5"/>
        <end position="65"/>
    </location>
</feature>
<dbReference type="OrthoDB" id="5410741at2759"/>
<dbReference type="AlphaFoldDB" id="A0A6G1FZW9"/>
<dbReference type="RefSeq" id="XP_033532851.1">
    <property type="nucleotide sequence ID" value="XM_033676520.1"/>
</dbReference>
<evidence type="ECO:0000313" key="4">
    <source>
        <dbReference type="RefSeq" id="XP_033532851.1"/>
    </source>
</evidence>
<gene>
    <name evidence="2 4" type="ORF">P152DRAFT_399524</name>
</gene>
<keyword evidence="3" id="KW-1185">Reference proteome</keyword>
<dbReference type="Pfam" id="PF13358">
    <property type="entry name" value="DDE_3"/>
    <property type="match status" value="1"/>
</dbReference>
<reference evidence="4" key="2">
    <citation type="submission" date="2020-04" db="EMBL/GenBank/DDBJ databases">
        <authorList>
            <consortium name="NCBI Genome Project"/>
        </authorList>
    </citation>
    <scope>NUCLEOTIDE SEQUENCE</scope>
    <source>
        <strain evidence="4">CBS 781.70</strain>
    </source>
</reference>
<name>A0A6G1FZW9_9PEZI</name>
<reference evidence="2 4" key="1">
    <citation type="submission" date="2020-01" db="EMBL/GenBank/DDBJ databases">
        <authorList>
            <consortium name="DOE Joint Genome Institute"/>
            <person name="Haridas S."/>
            <person name="Albert R."/>
            <person name="Binder M."/>
            <person name="Bloem J."/>
            <person name="Labutti K."/>
            <person name="Salamov A."/>
            <person name="Andreopoulos B."/>
            <person name="Baker S.E."/>
            <person name="Barry K."/>
            <person name="Bills G."/>
            <person name="Bluhm B.H."/>
            <person name="Cannon C."/>
            <person name="Castanera R."/>
            <person name="Culley D.E."/>
            <person name="Daum C."/>
            <person name="Ezra D."/>
            <person name="Gonzalez J.B."/>
            <person name="Henrissat B."/>
            <person name="Kuo A."/>
            <person name="Liang C."/>
            <person name="Lipzen A."/>
            <person name="Lutzoni F."/>
            <person name="Magnuson J."/>
            <person name="Mondo S."/>
            <person name="Nolan M."/>
            <person name="Ohm R."/>
            <person name="Pangilinan J."/>
            <person name="Park H.-J."/>
            <person name="Ramirez L."/>
            <person name="Alfaro M."/>
            <person name="Sun H."/>
            <person name="Tritt A."/>
            <person name="Yoshinaga Y."/>
            <person name="Zwiers L.-H."/>
            <person name="Turgeon B.G."/>
            <person name="Goodwin S.B."/>
            <person name="Spatafora J.W."/>
            <person name="Crous P.W."/>
            <person name="Grigoriev I.V."/>
        </authorList>
    </citation>
    <scope>NUCLEOTIDE SEQUENCE</scope>
    <source>
        <strain evidence="2 4">CBS 781.70</strain>
    </source>
</reference>
<dbReference type="InterPro" id="IPR036397">
    <property type="entry name" value="RNaseH_sf"/>
</dbReference>
<accession>A0A6G1FZW9</accession>
<protein>
    <recommendedName>
        <fullName evidence="1">Tc1-like transposase DDE domain-containing protein</fullName>
    </recommendedName>
</protein>
<dbReference type="Proteomes" id="UP000504638">
    <property type="component" value="Unplaced"/>
</dbReference>
<evidence type="ECO:0000313" key="2">
    <source>
        <dbReference type="EMBL" id="KAF1811220.1"/>
    </source>
</evidence>
<dbReference type="GO" id="GO:0003676">
    <property type="term" value="F:nucleic acid binding"/>
    <property type="evidence" value="ECO:0007669"/>
    <property type="project" value="InterPro"/>
</dbReference>
<dbReference type="InterPro" id="IPR038717">
    <property type="entry name" value="Tc1-like_DDE_dom"/>
</dbReference>
<dbReference type="GeneID" id="54417090"/>
<organism evidence="2">
    <name type="scientific">Eremomyces bilateralis CBS 781.70</name>
    <dbReference type="NCBI Taxonomy" id="1392243"/>
    <lineage>
        <taxon>Eukaryota</taxon>
        <taxon>Fungi</taxon>
        <taxon>Dikarya</taxon>
        <taxon>Ascomycota</taxon>
        <taxon>Pezizomycotina</taxon>
        <taxon>Dothideomycetes</taxon>
        <taxon>Dothideomycetes incertae sedis</taxon>
        <taxon>Eremomycetales</taxon>
        <taxon>Eremomycetaceae</taxon>
        <taxon>Eremomyces</taxon>
    </lineage>
</organism>
<reference evidence="4" key="3">
    <citation type="submission" date="2025-04" db="UniProtKB">
        <authorList>
            <consortium name="RefSeq"/>
        </authorList>
    </citation>
    <scope>IDENTIFICATION</scope>
    <source>
        <strain evidence="4">CBS 781.70</strain>
    </source>
</reference>
<evidence type="ECO:0000259" key="1">
    <source>
        <dbReference type="Pfam" id="PF13358"/>
    </source>
</evidence>
<dbReference type="Gene3D" id="3.30.420.10">
    <property type="entry name" value="Ribonuclease H-like superfamily/Ribonuclease H"/>
    <property type="match status" value="1"/>
</dbReference>
<sequence length="107" mass="12400">MLQEDNDPSHGTQSFNVASALKHAHWITCIKHPPQSPDLNPIEALWGILKQRGRKRVWRSITELKQVLIDEWDKISMEEVRVRIAEMPSRCQLLVDSKGDFVKTALW</sequence>
<dbReference type="EMBL" id="ML975162">
    <property type="protein sequence ID" value="KAF1811220.1"/>
    <property type="molecule type" value="Genomic_DNA"/>
</dbReference>
<proteinExistence type="predicted"/>
<evidence type="ECO:0000313" key="3">
    <source>
        <dbReference type="Proteomes" id="UP000504638"/>
    </source>
</evidence>